<dbReference type="CDD" id="cd11660">
    <property type="entry name" value="SANT_TRF"/>
    <property type="match status" value="1"/>
</dbReference>
<name>A0A419PHV5_CLOSI</name>
<comment type="caution">
    <text evidence="2">The sequence shown here is derived from an EMBL/GenBank/DDBJ whole genome shotgun (WGS) entry which is preliminary data.</text>
</comment>
<sequence>MLMTTGARHQTVGVRPVTQYPNGTNRAITYTRTLRFTLSGVKAAPAVFQPIMDTKPCNVAGVAAYLVQLWHPVGDCHTTRRKHEGWETGSLLKSRQGKSRDRGRVRTTDLSWTTREGRTHARRSCARTKLEEAQWSRCELTDRKFRGSDLTAASRLLLSGFLKPGSISDLLLISGGMTTMHRYRLVALLELSDTVDLDAGPADRLNVLLASLVVERLLQFRELVTSYDACRSQESTSARRRHLLLQIHKCAVRSITLLAKLIMAVSPSNSSRDKIKSQLDIILPPPAVLYLVFDILMKQFLPVFNNHIIKMSPGHLLVGVESPDAMALNRLDPKGLRLALGVSGGGRMAQWLKHRFTDQKVRGSNFTSASRFPLSRLGQPASIPALLLPPGDMAAKYRKDAIAERIIIIFYQLVSPHLCEHELEMGQWLRREIIDQKVRNSNPTSVFRLLLTGLAEPGSISALALPSGGMAAMHRKSVAAVRLSLFLHTHPFRSFLSKRRTKMPRLVTQSCGKYTTNGQSKLTRLTKMSATWILYFTLPRGGVQFSFHQCISKPYGFHRKYTPQTSNTEGTNDAMIHDDPYYAIIPYSELQQLVFAQLASLDQAKPDKADADTSVSSKWQRAYEVSGVLDILRTVSATVRHPAIKHTLSTSTGHPVGVGTSDPLSEALLSEVKAHLLEMRGLHSQWSNQPDSPVTRNSGNRSSVTTPVTRAANEVHSHRSRPKKASGRLLLPSDHFERFIGLADTPCSTPPAVPQSTTREVIKLPTPPPGQKRVPFTLEESLALWQGFLEHRDAVDCWARVWRQSFRRSGRRPVDLKDRWRVIQRSATLNRTIAEAYGQWKSEKECNNRVPTLIIVRSS</sequence>
<accession>A0A419PHV5</accession>
<dbReference type="AlphaFoldDB" id="A0A419PHV5"/>
<dbReference type="Gene3D" id="1.10.246.220">
    <property type="match status" value="1"/>
</dbReference>
<keyword evidence="3" id="KW-1185">Reference proteome</keyword>
<evidence type="ECO:0008006" key="4">
    <source>
        <dbReference type="Google" id="ProtNLM"/>
    </source>
</evidence>
<feature type="region of interest" description="Disordered" evidence="1">
    <location>
        <begin position="685"/>
        <end position="725"/>
    </location>
</feature>
<dbReference type="OrthoDB" id="608866at2759"/>
<reference evidence="2 3" key="2">
    <citation type="journal article" date="2021" name="Genomics">
        <title>High-quality reference genome for Clonorchis sinensis.</title>
        <authorList>
            <person name="Young N.D."/>
            <person name="Stroehlein A.J."/>
            <person name="Kinkar L."/>
            <person name="Wang T."/>
            <person name="Sohn W.M."/>
            <person name="Chang B.C.H."/>
            <person name="Kaur P."/>
            <person name="Weisz D."/>
            <person name="Dudchenko O."/>
            <person name="Aiden E.L."/>
            <person name="Korhonen P.K."/>
            <person name="Gasser R.B."/>
        </authorList>
    </citation>
    <scope>NUCLEOTIDE SEQUENCE [LARGE SCALE GENOMIC DNA]</scope>
    <source>
        <strain evidence="2">Cs-k2</strain>
    </source>
</reference>
<dbReference type="Proteomes" id="UP000286415">
    <property type="component" value="Unassembled WGS sequence"/>
</dbReference>
<evidence type="ECO:0000313" key="2">
    <source>
        <dbReference type="EMBL" id="KAG5450829.1"/>
    </source>
</evidence>
<protein>
    <recommendedName>
        <fullName evidence="4">Myb-like domain-containing protein</fullName>
    </recommendedName>
</protein>
<proteinExistence type="predicted"/>
<dbReference type="InParanoid" id="A0A419PHV5"/>
<evidence type="ECO:0000313" key="3">
    <source>
        <dbReference type="Proteomes" id="UP000286415"/>
    </source>
</evidence>
<gene>
    <name evidence="2" type="ORF">CSKR_101445</name>
</gene>
<dbReference type="InterPro" id="IPR009057">
    <property type="entry name" value="Homeodomain-like_sf"/>
</dbReference>
<evidence type="ECO:0000256" key="1">
    <source>
        <dbReference type="SAM" id="MobiDB-lite"/>
    </source>
</evidence>
<feature type="compositionally biased region" description="Polar residues" evidence="1">
    <location>
        <begin position="685"/>
        <end position="708"/>
    </location>
</feature>
<feature type="region of interest" description="Disordered" evidence="1">
    <location>
        <begin position="747"/>
        <end position="768"/>
    </location>
</feature>
<dbReference type="SUPFAM" id="SSF46689">
    <property type="entry name" value="Homeodomain-like"/>
    <property type="match status" value="1"/>
</dbReference>
<reference evidence="2 3" key="1">
    <citation type="journal article" date="2018" name="Biotechnol. Adv.">
        <title>Improved genomic resources and new bioinformatic workflow for the carcinogenic parasite Clonorchis sinensis: Biotechnological implications.</title>
        <authorList>
            <person name="Wang D."/>
            <person name="Korhonen P.K."/>
            <person name="Gasser R.B."/>
            <person name="Young N.D."/>
        </authorList>
    </citation>
    <scope>NUCLEOTIDE SEQUENCE [LARGE SCALE GENOMIC DNA]</scope>
    <source>
        <strain evidence="2">Cs-k2</strain>
    </source>
</reference>
<dbReference type="EMBL" id="NIRI02000042">
    <property type="protein sequence ID" value="KAG5450829.1"/>
    <property type="molecule type" value="Genomic_DNA"/>
</dbReference>
<organism evidence="2 3">
    <name type="scientific">Clonorchis sinensis</name>
    <name type="common">Chinese liver fluke</name>
    <dbReference type="NCBI Taxonomy" id="79923"/>
    <lineage>
        <taxon>Eukaryota</taxon>
        <taxon>Metazoa</taxon>
        <taxon>Spiralia</taxon>
        <taxon>Lophotrochozoa</taxon>
        <taxon>Platyhelminthes</taxon>
        <taxon>Trematoda</taxon>
        <taxon>Digenea</taxon>
        <taxon>Opisthorchiida</taxon>
        <taxon>Opisthorchiata</taxon>
        <taxon>Opisthorchiidae</taxon>
        <taxon>Clonorchis</taxon>
    </lineage>
</organism>